<proteinExistence type="predicted"/>
<dbReference type="GO" id="GO:0016491">
    <property type="term" value="F:oxidoreductase activity"/>
    <property type="evidence" value="ECO:0007669"/>
    <property type="project" value="InterPro"/>
</dbReference>
<dbReference type="EMBL" id="KB644410">
    <property type="protein sequence ID" value="EPS27462.1"/>
    <property type="molecule type" value="Genomic_DNA"/>
</dbReference>
<dbReference type="InterPro" id="IPR001853">
    <property type="entry name" value="DSBA-like_thioredoxin_dom"/>
</dbReference>
<gene>
    <name evidence="2" type="ORF">PDE_02405</name>
</gene>
<dbReference type="STRING" id="933388.S8AZM8"/>
<protein>
    <recommendedName>
        <fullName evidence="1">DSBA-like thioredoxin domain-containing protein</fullName>
    </recommendedName>
</protein>
<sequence length="237" mass="26033">MTNFNIQIISDTICPWCYVGYRRLSRAILTHQGNNPNDTFTLTWHAFYLNPASPEFPGVNKTQAYGLKFGHERTAAIFARLAAVGEGEGIKFNFGGNTGKTRDSHRLLWYAGQLEQAKRQQTASASAAAASPVIGGVQSRVAEKLFRAYFEDEKNITDPKVLLEAGVEAGLDKAEVQKLLDSDEGGAEVDSEAKMASMRLVTGVPYFTIQGKYAVEGADAPETFLEVFERVKEDEKA</sequence>
<dbReference type="Proteomes" id="UP000019376">
    <property type="component" value="Unassembled WGS sequence"/>
</dbReference>
<dbReference type="PANTHER" id="PTHR13887:SF41">
    <property type="entry name" value="THIOREDOXIN SUPERFAMILY PROTEIN"/>
    <property type="match status" value="1"/>
</dbReference>
<dbReference type="eggNOG" id="ENOG502QTH7">
    <property type="taxonomic scope" value="Eukaryota"/>
</dbReference>
<evidence type="ECO:0000313" key="3">
    <source>
        <dbReference type="Proteomes" id="UP000019376"/>
    </source>
</evidence>
<dbReference type="PhylomeDB" id="S8AZM8"/>
<dbReference type="SUPFAM" id="SSF52833">
    <property type="entry name" value="Thioredoxin-like"/>
    <property type="match status" value="1"/>
</dbReference>
<dbReference type="HOGENOM" id="CLU_069253_0_1_1"/>
<dbReference type="InterPro" id="IPR036249">
    <property type="entry name" value="Thioredoxin-like_sf"/>
</dbReference>
<feature type="domain" description="DSBA-like thioredoxin" evidence="1">
    <location>
        <begin position="6"/>
        <end position="226"/>
    </location>
</feature>
<dbReference type="AlphaFoldDB" id="S8AZM8"/>
<accession>S8AZM8</accession>
<keyword evidence="3" id="KW-1185">Reference proteome</keyword>
<evidence type="ECO:0000313" key="2">
    <source>
        <dbReference type="EMBL" id="EPS27462.1"/>
    </source>
</evidence>
<organism evidence="2 3">
    <name type="scientific">Penicillium oxalicum (strain 114-2 / CGMCC 5302)</name>
    <name type="common">Penicillium decumbens</name>
    <dbReference type="NCBI Taxonomy" id="933388"/>
    <lineage>
        <taxon>Eukaryota</taxon>
        <taxon>Fungi</taxon>
        <taxon>Dikarya</taxon>
        <taxon>Ascomycota</taxon>
        <taxon>Pezizomycotina</taxon>
        <taxon>Eurotiomycetes</taxon>
        <taxon>Eurotiomycetidae</taxon>
        <taxon>Eurotiales</taxon>
        <taxon>Aspergillaceae</taxon>
        <taxon>Penicillium</taxon>
    </lineage>
</organism>
<reference evidence="2 3" key="1">
    <citation type="journal article" date="2013" name="PLoS ONE">
        <title>Genomic and secretomic analyses reveal unique features of the lignocellulolytic enzyme system of Penicillium decumbens.</title>
        <authorList>
            <person name="Liu G."/>
            <person name="Zhang L."/>
            <person name="Wei X."/>
            <person name="Zou G."/>
            <person name="Qin Y."/>
            <person name="Ma L."/>
            <person name="Li J."/>
            <person name="Zheng H."/>
            <person name="Wang S."/>
            <person name="Wang C."/>
            <person name="Xun L."/>
            <person name="Zhao G.-P."/>
            <person name="Zhou Z."/>
            <person name="Qu Y."/>
        </authorList>
    </citation>
    <scope>NUCLEOTIDE SEQUENCE [LARGE SCALE GENOMIC DNA]</scope>
    <source>
        <strain evidence="3">114-2 / CGMCC 5302</strain>
    </source>
</reference>
<dbReference type="Pfam" id="PF01323">
    <property type="entry name" value="DSBA"/>
    <property type="match status" value="1"/>
</dbReference>
<dbReference type="PANTHER" id="PTHR13887">
    <property type="entry name" value="GLUTATHIONE S-TRANSFERASE KAPPA"/>
    <property type="match status" value="1"/>
</dbReference>
<dbReference type="Gene3D" id="3.40.30.10">
    <property type="entry name" value="Glutaredoxin"/>
    <property type="match status" value="1"/>
</dbReference>
<name>S8AZM8_PENO1</name>
<dbReference type="OrthoDB" id="1930760at2759"/>
<evidence type="ECO:0000259" key="1">
    <source>
        <dbReference type="Pfam" id="PF01323"/>
    </source>
</evidence>
<dbReference type="CDD" id="cd03024">
    <property type="entry name" value="DsbA_FrnE"/>
    <property type="match status" value="1"/>
</dbReference>